<dbReference type="SMART" id="SM01025">
    <property type="entry name" value="BEN"/>
    <property type="match status" value="1"/>
</dbReference>
<sequence length="120" mass="14106">MHNQEKNIADEEDERKFTYKNTNLLHVHGKDCYKYALALMDVVFTKEEMASSCFYATSRSKKTPLPQEKVQLIEECIDIKYGKGTVARNREDFKSRLNQKCIDQRKLLVVKSEDKKEIEL</sequence>
<accession>A0A1X7VX26</accession>
<evidence type="ECO:0000313" key="2">
    <source>
        <dbReference type="EnsemblMetazoa" id="Aqu2.1.44420_001"/>
    </source>
</evidence>
<dbReference type="GO" id="GO:0003677">
    <property type="term" value="F:DNA binding"/>
    <property type="evidence" value="ECO:0007669"/>
    <property type="project" value="InterPro"/>
</dbReference>
<dbReference type="PROSITE" id="PS51457">
    <property type="entry name" value="BEN"/>
    <property type="match status" value="1"/>
</dbReference>
<evidence type="ECO:0000259" key="1">
    <source>
        <dbReference type="PROSITE" id="PS51457"/>
    </source>
</evidence>
<proteinExistence type="predicted"/>
<dbReference type="EnsemblMetazoa" id="Aqu2.1.44420_001">
    <property type="protein sequence ID" value="Aqu2.1.44420_001"/>
    <property type="gene ID" value="Aqu2.1.44420"/>
</dbReference>
<organism evidence="2">
    <name type="scientific">Amphimedon queenslandica</name>
    <name type="common">Sponge</name>
    <dbReference type="NCBI Taxonomy" id="400682"/>
    <lineage>
        <taxon>Eukaryota</taxon>
        <taxon>Metazoa</taxon>
        <taxon>Porifera</taxon>
        <taxon>Demospongiae</taxon>
        <taxon>Heteroscleromorpha</taxon>
        <taxon>Haplosclerida</taxon>
        <taxon>Niphatidae</taxon>
        <taxon>Amphimedon</taxon>
    </lineage>
</organism>
<name>A0A1X7VX26_AMPQE</name>
<protein>
    <recommendedName>
        <fullName evidence="1">BEN domain-containing protein</fullName>
    </recommendedName>
</protein>
<reference evidence="2" key="1">
    <citation type="submission" date="2017-05" db="UniProtKB">
        <authorList>
            <consortium name="EnsemblMetazoa"/>
        </authorList>
    </citation>
    <scope>IDENTIFICATION</scope>
</reference>
<dbReference type="InterPro" id="IPR018379">
    <property type="entry name" value="BEN_domain"/>
</dbReference>
<dbReference type="AlphaFoldDB" id="A0A1X7VX26"/>
<dbReference type="InParanoid" id="A0A1X7VX26"/>
<dbReference type="Gene3D" id="1.10.10.2590">
    <property type="entry name" value="BEN domain"/>
    <property type="match status" value="1"/>
</dbReference>
<feature type="domain" description="BEN" evidence="1">
    <location>
        <begin position="14"/>
        <end position="108"/>
    </location>
</feature>